<proteinExistence type="predicted"/>
<gene>
    <name evidence="1" type="ORF">ACD_49C00083G0007</name>
</gene>
<dbReference type="AlphaFoldDB" id="K2ACU5"/>
<organism evidence="1">
    <name type="scientific">uncultured bacterium</name>
    <name type="common">gcode 4</name>
    <dbReference type="NCBI Taxonomy" id="1234023"/>
    <lineage>
        <taxon>Bacteria</taxon>
        <taxon>environmental samples</taxon>
    </lineage>
</organism>
<reference evidence="1" key="1">
    <citation type="journal article" date="2012" name="Science">
        <title>Fermentation, hydrogen, and sulfur metabolism in multiple uncultivated bacterial phyla.</title>
        <authorList>
            <person name="Wrighton K.C."/>
            <person name="Thomas B.C."/>
            <person name="Sharon I."/>
            <person name="Miller C.S."/>
            <person name="Castelle C.J."/>
            <person name="VerBerkmoes N.C."/>
            <person name="Wilkins M.J."/>
            <person name="Hettich R.L."/>
            <person name="Lipton M.S."/>
            <person name="Williams K.H."/>
            <person name="Long P.E."/>
            <person name="Banfield J.F."/>
        </authorList>
    </citation>
    <scope>NUCLEOTIDE SEQUENCE [LARGE SCALE GENOMIC DNA]</scope>
</reference>
<protein>
    <submittedName>
        <fullName evidence="1">Uncharacterized protein</fullName>
    </submittedName>
</protein>
<name>K2ACU5_9BACT</name>
<evidence type="ECO:0000313" key="1">
    <source>
        <dbReference type="EMBL" id="EKD65820.1"/>
    </source>
</evidence>
<comment type="caution">
    <text evidence="1">The sequence shown here is derived from an EMBL/GenBank/DDBJ whole genome shotgun (WGS) entry which is preliminary data.</text>
</comment>
<dbReference type="EMBL" id="AMFJ01021669">
    <property type="protein sequence ID" value="EKD65820.1"/>
    <property type="molecule type" value="Genomic_DNA"/>
</dbReference>
<sequence length="67" mass="8392">MSEVFVLDWKKFKEEFMDLATKSSNKCWFCSHYMYEYYENVETEENNWTIYCFCKNKYCHNYSIVSY</sequence>
<accession>K2ACU5</accession>